<dbReference type="InterPro" id="IPR023796">
    <property type="entry name" value="Serpin_dom"/>
</dbReference>
<dbReference type="GO" id="GO:0004867">
    <property type="term" value="F:serine-type endopeptidase inhibitor activity"/>
    <property type="evidence" value="ECO:0007669"/>
    <property type="project" value="UniProtKB-KW"/>
</dbReference>
<organism evidence="10">
    <name type="scientific">Rhipicephalus appendiculatus</name>
    <name type="common">Brown ear tick</name>
    <dbReference type="NCBI Taxonomy" id="34631"/>
    <lineage>
        <taxon>Eukaryota</taxon>
        <taxon>Metazoa</taxon>
        <taxon>Ecdysozoa</taxon>
        <taxon>Arthropoda</taxon>
        <taxon>Chelicerata</taxon>
        <taxon>Arachnida</taxon>
        <taxon>Acari</taxon>
        <taxon>Parasitiformes</taxon>
        <taxon>Ixodida</taxon>
        <taxon>Ixodoidea</taxon>
        <taxon>Ixodidae</taxon>
        <taxon>Rhipicephalinae</taxon>
        <taxon>Rhipicephalus</taxon>
        <taxon>Rhipicephalus</taxon>
    </lineage>
</organism>
<evidence type="ECO:0000256" key="6">
    <source>
        <dbReference type="ARBA" id="ARBA00023180"/>
    </source>
</evidence>
<dbReference type="PROSITE" id="PS00284">
    <property type="entry name" value="SERPIN"/>
    <property type="match status" value="1"/>
</dbReference>
<dbReference type="PANTHER" id="PTHR11461:SF211">
    <property type="entry name" value="GH10112P-RELATED"/>
    <property type="match status" value="1"/>
</dbReference>
<sequence length="394" mass="43150">MKVGILVLLYWTCVTRMCSADDATGSTNLALGLFQQLSADTSDNVLFSPFGVSVLLAILSAGTKGDTGKEIESAFGSDTAAVKRDIESAFKEMRADAPSSGRKSPMSLGNLLAVKKGLKSKLLPQFLNFLKEGGPFSTLVDELDDNLASKSNQWVSNHTKGKITKILDGDSTEDDAKMLLLNAIHFKGDWKEKFEKQLAYKGTFKNYDGSDTPTMFMFKRRHFEYALDATLKTHVISLPYRDVKARFVLLLPLKRGGAKTLAGLLTASEWKRILGTLRNTSVALSMPKFDLSKKYNLMKPLEYLGIKKIFTDKADLSGMMGTGDLFVSAIEQVSKLRLDEEGSEADSATLLRISGKAAEEGESVVADHPFIFAVTAGRRDDILFMGQVNKLPAT</sequence>
<keyword evidence="4" id="KW-0646">Protease inhibitor</keyword>
<keyword evidence="5" id="KW-0722">Serine protease inhibitor</keyword>
<keyword evidence="6" id="KW-0325">Glycoprotein</keyword>
<dbReference type="SUPFAM" id="SSF56574">
    <property type="entry name" value="Serpins"/>
    <property type="match status" value="1"/>
</dbReference>
<dbReference type="AlphaFoldDB" id="A0A131YKB9"/>
<dbReference type="Pfam" id="PF00079">
    <property type="entry name" value="Serpin"/>
    <property type="match status" value="1"/>
</dbReference>
<dbReference type="SMART" id="SM00093">
    <property type="entry name" value="SERPIN"/>
    <property type="match status" value="1"/>
</dbReference>
<evidence type="ECO:0000256" key="7">
    <source>
        <dbReference type="RuleBase" id="RU000411"/>
    </source>
</evidence>
<keyword evidence="8" id="KW-0732">Signal</keyword>
<dbReference type="InterPro" id="IPR036186">
    <property type="entry name" value="Serpin_sf"/>
</dbReference>
<keyword evidence="3" id="KW-0964">Secreted</keyword>
<dbReference type="InterPro" id="IPR042178">
    <property type="entry name" value="Serpin_sf_1"/>
</dbReference>
<dbReference type="CDD" id="cd00172">
    <property type="entry name" value="serpin"/>
    <property type="match status" value="1"/>
</dbReference>
<protein>
    <submittedName>
        <fullName evidence="10">Serpin B</fullName>
    </submittedName>
</protein>
<evidence type="ECO:0000256" key="8">
    <source>
        <dbReference type="SAM" id="SignalP"/>
    </source>
</evidence>
<evidence type="ECO:0000256" key="2">
    <source>
        <dbReference type="ARBA" id="ARBA00009500"/>
    </source>
</evidence>
<feature type="chain" id="PRO_5007285435" evidence="8">
    <location>
        <begin position="21"/>
        <end position="394"/>
    </location>
</feature>
<name>A0A131YKB9_RHIAP</name>
<dbReference type="Gene3D" id="3.30.497.10">
    <property type="entry name" value="Antithrombin, subunit I, domain 2"/>
    <property type="match status" value="1"/>
</dbReference>
<evidence type="ECO:0000259" key="9">
    <source>
        <dbReference type="SMART" id="SM00093"/>
    </source>
</evidence>
<accession>A0A131YKB9</accession>
<dbReference type="PANTHER" id="PTHR11461">
    <property type="entry name" value="SERINE PROTEASE INHIBITOR, SERPIN"/>
    <property type="match status" value="1"/>
</dbReference>
<evidence type="ECO:0000256" key="1">
    <source>
        <dbReference type="ARBA" id="ARBA00004613"/>
    </source>
</evidence>
<comment type="subcellular location">
    <subcellularLocation>
        <location evidence="1">Secreted</location>
    </subcellularLocation>
</comment>
<evidence type="ECO:0000313" key="10">
    <source>
        <dbReference type="EMBL" id="JAP78952.1"/>
    </source>
</evidence>
<proteinExistence type="inferred from homology"/>
<dbReference type="Gene3D" id="2.30.39.10">
    <property type="entry name" value="Alpha-1-antitrypsin, domain 1"/>
    <property type="match status" value="1"/>
</dbReference>
<reference evidence="10" key="1">
    <citation type="journal article" date="2016" name="Ticks Tick Borne Dis.">
        <title>De novo assembly and annotation of the salivary gland transcriptome of Rhipicephalus appendiculatus male and female ticks during blood feeding.</title>
        <authorList>
            <person name="de Castro M.H."/>
            <person name="de Klerk D."/>
            <person name="Pienaar R."/>
            <person name="Latif A.A."/>
            <person name="Rees D.J."/>
            <person name="Mans B.J."/>
        </authorList>
    </citation>
    <scope>NUCLEOTIDE SEQUENCE</scope>
    <source>
        <tissue evidence="10">Salivary glands</tissue>
    </source>
</reference>
<dbReference type="InterPro" id="IPR000215">
    <property type="entry name" value="Serpin_fam"/>
</dbReference>
<dbReference type="GO" id="GO:0005615">
    <property type="term" value="C:extracellular space"/>
    <property type="evidence" value="ECO:0007669"/>
    <property type="project" value="InterPro"/>
</dbReference>
<feature type="domain" description="Serpin" evidence="9">
    <location>
        <begin position="31"/>
        <end position="391"/>
    </location>
</feature>
<evidence type="ECO:0000256" key="5">
    <source>
        <dbReference type="ARBA" id="ARBA00022900"/>
    </source>
</evidence>
<dbReference type="EMBL" id="GEDV01009605">
    <property type="protein sequence ID" value="JAP78952.1"/>
    <property type="molecule type" value="Transcribed_RNA"/>
</dbReference>
<feature type="signal peptide" evidence="8">
    <location>
        <begin position="1"/>
        <end position="20"/>
    </location>
</feature>
<comment type="similarity">
    <text evidence="2 7">Belongs to the serpin family.</text>
</comment>
<dbReference type="InterPro" id="IPR042185">
    <property type="entry name" value="Serpin_sf_2"/>
</dbReference>
<evidence type="ECO:0000256" key="4">
    <source>
        <dbReference type="ARBA" id="ARBA00022690"/>
    </source>
</evidence>
<evidence type="ECO:0000256" key="3">
    <source>
        <dbReference type="ARBA" id="ARBA00022525"/>
    </source>
</evidence>
<dbReference type="InterPro" id="IPR023795">
    <property type="entry name" value="Serpin_CS"/>
</dbReference>